<protein>
    <submittedName>
        <fullName evidence="2">Uncharacterized protein</fullName>
    </submittedName>
</protein>
<dbReference type="PROSITE" id="PS51318">
    <property type="entry name" value="TAT"/>
    <property type="match status" value="1"/>
</dbReference>
<dbReference type="RefSeq" id="WP_075191212.1">
    <property type="nucleotide sequence ID" value="NZ_RBIM01000008.1"/>
</dbReference>
<feature type="compositionally biased region" description="Gly residues" evidence="1">
    <location>
        <begin position="101"/>
        <end position="111"/>
    </location>
</feature>
<name>A0A495CY23_9PROT</name>
<dbReference type="InterPro" id="IPR006311">
    <property type="entry name" value="TAT_signal"/>
</dbReference>
<dbReference type="EMBL" id="RBIM01000008">
    <property type="protein sequence ID" value="RKQ94175.1"/>
    <property type="molecule type" value="Genomic_DNA"/>
</dbReference>
<evidence type="ECO:0000256" key="1">
    <source>
        <dbReference type="SAM" id="MobiDB-lite"/>
    </source>
</evidence>
<dbReference type="OrthoDB" id="9908889at2"/>
<proteinExistence type="predicted"/>
<gene>
    <name evidence="2" type="ORF">C7435_3148</name>
</gene>
<organism evidence="2 3">
    <name type="scientific">Maricaulis maris</name>
    <dbReference type="NCBI Taxonomy" id="74318"/>
    <lineage>
        <taxon>Bacteria</taxon>
        <taxon>Pseudomonadati</taxon>
        <taxon>Pseudomonadota</taxon>
        <taxon>Alphaproteobacteria</taxon>
        <taxon>Maricaulales</taxon>
        <taxon>Maricaulaceae</taxon>
        <taxon>Maricaulis</taxon>
    </lineage>
</organism>
<reference evidence="2 3" key="1">
    <citation type="submission" date="2018-10" db="EMBL/GenBank/DDBJ databases">
        <title>Genomic Encyclopedia of Type Strains, Phase IV (KMG-IV): sequencing the most valuable type-strain genomes for metagenomic binning, comparative biology and taxonomic classification.</title>
        <authorList>
            <person name="Goeker M."/>
        </authorList>
    </citation>
    <scope>NUCLEOTIDE SEQUENCE [LARGE SCALE GENOMIC DNA]</scope>
    <source>
        <strain evidence="2 3">DSM 4734</strain>
    </source>
</reference>
<sequence length="111" mass="11105">MAKKGKLSRRSFLTRVAGGTIATGAIATVAGAAVVQRYSDADPVDGVARTGITDSDPNDYANHGTSRTGRTDSDSGACADQAGFGRGNTGYTDSDSSGCTDPGGRGRGSSL</sequence>
<feature type="compositionally biased region" description="Polar residues" evidence="1">
    <location>
        <begin position="89"/>
        <end position="99"/>
    </location>
</feature>
<comment type="caution">
    <text evidence="2">The sequence shown here is derived from an EMBL/GenBank/DDBJ whole genome shotgun (WGS) entry which is preliminary data.</text>
</comment>
<feature type="region of interest" description="Disordered" evidence="1">
    <location>
        <begin position="38"/>
        <end position="111"/>
    </location>
</feature>
<dbReference type="AlphaFoldDB" id="A0A495CY23"/>
<dbReference type="Proteomes" id="UP000273675">
    <property type="component" value="Unassembled WGS sequence"/>
</dbReference>
<evidence type="ECO:0000313" key="3">
    <source>
        <dbReference type="Proteomes" id="UP000273675"/>
    </source>
</evidence>
<evidence type="ECO:0000313" key="2">
    <source>
        <dbReference type="EMBL" id="RKQ94175.1"/>
    </source>
</evidence>
<accession>A0A495CY23</accession>